<feature type="compositionally biased region" description="Basic and acidic residues" evidence="1">
    <location>
        <begin position="567"/>
        <end position="579"/>
    </location>
</feature>
<organism evidence="2 3">
    <name type="scientific">Cercophora scortea</name>
    <dbReference type="NCBI Taxonomy" id="314031"/>
    <lineage>
        <taxon>Eukaryota</taxon>
        <taxon>Fungi</taxon>
        <taxon>Dikarya</taxon>
        <taxon>Ascomycota</taxon>
        <taxon>Pezizomycotina</taxon>
        <taxon>Sordariomycetes</taxon>
        <taxon>Sordariomycetidae</taxon>
        <taxon>Sordariales</taxon>
        <taxon>Lasiosphaeriaceae</taxon>
        <taxon>Cercophora</taxon>
    </lineage>
</organism>
<feature type="compositionally biased region" description="Low complexity" evidence="1">
    <location>
        <begin position="381"/>
        <end position="397"/>
    </location>
</feature>
<reference evidence="2" key="2">
    <citation type="submission" date="2023-06" db="EMBL/GenBank/DDBJ databases">
        <authorList>
            <consortium name="Lawrence Berkeley National Laboratory"/>
            <person name="Haridas S."/>
            <person name="Hensen N."/>
            <person name="Bonometti L."/>
            <person name="Westerberg I."/>
            <person name="Brannstrom I.O."/>
            <person name="Guillou S."/>
            <person name="Cros-Aarteil S."/>
            <person name="Calhoun S."/>
            <person name="Kuo A."/>
            <person name="Mondo S."/>
            <person name="Pangilinan J."/>
            <person name="Riley R."/>
            <person name="Labutti K."/>
            <person name="Andreopoulos B."/>
            <person name="Lipzen A."/>
            <person name="Chen C."/>
            <person name="Yanf M."/>
            <person name="Daum C."/>
            <person name="Ng V."/>
            <person name="Clum A."/>
            <person name="Steindorff A."/>
            <person name="Ohm R."/>
            <person name="Martin F."/>
            <person name="Silar P."/>
            <person name="Natvig D."/>
            <person name="Lalanne C."/>
            <person name="Gautier V."/>
            <person name="Ament-Velasquez S.L."/>
            <person name="Kruys A."/>
            <person name="Hutchinson M.I."/>
            <person name="Powell A.J."/>
            <person name="Barry K."/>
            <person name="Miller A.N."/>
            <person name="Grigoriev I.V."/>
            <person name="Debuchy R."/>
            <person name="Gladieux P."/>
            <person name="Thoren M.H."/>
            <person name="Johannesson H."/>
        </authorList>
    </citation>
    <scope>NUCLEOTIDE SEQUENCE</scope>
    <source>
        <strain evidence="2">SMH4131-1</strain>
    </source>
</reference>
<feature type="compositionally biased region" description="Basic and acidic residues" evidence="1">
    <location>
        <begin position="285"/>
        <end position="295"/>
    </location>
</feature>
<evidence type="ECO:0000256" key="1">
    <source>
        <dbReference type="SAM" id="MobiDB-lite"/>
    </source>
</evidence>
<name>A0AAE0MHS5_9PEZI</name>
<keyword evidence="3" id="KW-1185">Reference proteome</keyword>
<evidence type="ECO:0008006" key="4">
    <source>
        <dbReference type="Google" id="ProtNLM"/>
    </source>
</evidence>
<evidence type="ECO:0000313" key="3">
    <source>
        <dbReference type="Proteomes" id="UP001286456"/>
    </source>
</evidence>
<feature type="region of interest" description="Disordered" evidence="1">
    <location>
        <begin position="78"/>
        <end position="309"/>
    </location>
</feature>
<reference evidence="2" key="1">
    <citation type="journal article" date="2023" name="Mol. Phylogenet. Evol.">
        <title>Genome-scale phylogeny and comparative genomics of the fungal order Sordariales.</title>
        <authorList>
            <person name="Hensen N."/>
            <person name="Bonometti L."/>
            <person name="Westerberg I."/>
            <person name="Brannstrom I.O."/>
            <person name="Guillou S."/>
            <person name="Cros-Aarteil S."/>
            <person name="Calhoun S."/>
            <person name="Haridas S."/>
            <person name="Kuo A."/>
            <person name="Mondo S."/>
            <person name="Pangilinan J."/>
            <person name="Riley R."/>
            <person name="LaButti K."/>
            <person name="Andreopoulos B."/>
            <person name="Lipzen A."/>
            <person name="Chen C."/>
            <person name="Yan M."/>
            <person name="Daum C."/>
            <person name="Ng V."/>
            <person name="Clum A."/>
            <person name="Steindorff A."/>
            <person name="Ohm R.A."/>
            <person name="Martin F."/>
            <person name="Silar P."/>
            <person name="Natvig D.O."/>
            <person name="Lalanne C."/>
            <person name="Gautier V."/>
            <person name="Ament-Velasquez S.L."/>
            <person name="Kruys A."/>
            <person name="Hutchinson M.I."/>
            <person name="Powell A.J."/>
            <person name="Barry K."/>
            <person name="Miller A.N."/>
            <person name="Grigoriev I.V."/>
            <person name="Debuchy R."/>
            <person name="Gladieux P."/>
            <person name="Hiltunen Thoren M."/>
            <person name="Johannesson H."/>
        </authorList>
    </citation>
    <scope>NUCLEOTIDE SEQUENCE</scope>
    <source>
        <strain evidence="2">SMH4131-1</strain>
    </source>
</reference>
<feature type="compositionally biased region" description="Basic and acidic residues" evidence="1">
    <location>
        <begin position="500"/>
        <end position="510"/>
    </location>
</feature>
<dbReference type="SUPFAM" id="SSF81296">
    <property type="entry name" value="E set domains"/>
    <property type="match status" value="1"/>
</dbReference>
<feature type="compositionally biased region" description="Low complexity" evidence="1">
    <location>
        <begin position="618"/>
        <end position="628"/>
    </location>
</feature>
<accession>A0AAE0MHS5</accession>
<dbReference type="InterPro" id="IPR014756">
    <property type="entry name" value="Ig_E-set"/>
</dbReference>
<feature type="region of interest" description="Disordered" evidence="1">
    <location>
        <begin position="365"/>
        <end position="676"/>
    </location>
</feature>
<dbReference type="AlphaFoldDB" id="A0AAE0MHS5"/>
<dbReference type="Gene3D" id="2.60.40.10">
    <property type="entry name" value="Immunoglobulins"/>
    <property type="match status" value="1"/>
</dbReference>
<proteinExistence type="predicted"/>
<feature type="compositionally biased region" description="Acidic residues" evidence="1">
    <location>
        <begin position="398"/>
        <end position="411"/>
    </location>
</feature>
<gene>
    <name evidence="2" type="ORF">B0T19DRAFT_116828</name>
</gene>
<evidence type="ECO:0000313" key="2">
    <source>
        <dbReference type="EMBL" id="KAK3333106.1"/>
    </source>
</evidence>
<comment type="caution">
    <text evidence="2">The sequence shown here is derived from an EMBL/GenBank/DDBJ whole genome shotgun (WGS) entry which is preliminary data.</text>
</comment>
<protein>
    <recommendedName>
        <fullName evidence="4">AMP-activated protein kinase glycogen-binding domain-containing protein</fullName>
    </recommendedName>
</protein>
<dbReference type="Proteomes" id="UP001286456">
    <property type="component" value="Unassembled WGS sequence"/>
</dbReference>
<dbReference type="CDD" id="cd02859">
    <property type="entry name" value="E_set_AMPKbeta_like_N"/>
    <property type="match status" value="1"/>
</dbReference>
<dbReference type="EMBL" id="JAUEPO010000002">
    <property type="protein sequence ID" value="KAK3333106.1"/>
    <property type="molecule type" value="Genomic_DNA"/>
</dbReference>
<feature type="compositionally biased region" description="Acidic residues" evidence="1">
    <location>
        <begin position="218"/>
        <end position="227"/>
    </location>
</feature>
<feature type="compositionally biased region" description="Basic and acidic residues" evidence="1">
    <location>
        <begin position="228"/>
        <end position="239"/>
    </location>
</feature>
<dbReference type="InterPro" id="IPR013783">
    <property type="entry name" value="Ig-like_fold"/>
</dbReference>
<sequence>MASPKVAATITYQKPGTQPPIFVAGTFSDPPWEAHEMDYTTDENGEHTFNKEIWGKPGSKVHYKFRVGTGDWWVLNDDDTPTATDAMGNKNHELQVPSPEQSPNGTPPIGSEEKPAGVEIPKSTNGDVVAPKPGLSPANAAKEILGRYEPHSGSSTPSFARTAAEVADSAALLNKEEPETPIPDDEAGRIGFRRMSSTPISEVAKTAAEVADSAQTLDNDEAIAEPEESPHIGPKLEVHEPEEEVQADPSEHGDHRPPLFAHEAVGMYDTEAIEVPSEHEGEESPADKTPEKDYGTESIDVNDPTLERFPSNRDEIIDTVRKIETGLDEDRVAFEGAPLSPVIGTLRPGSEDITGDVFLASPVMASPVVPRPTRHLEVPRSPLSSARSSSLSLQSISEAEDEAEDEGEEPSGAEASRFPPAILLAPPHKKTRSTLKPPTADEDEGIAWKEIISPGTPTPEDETKADASTKTEGPLTPEDPPEPEDGVAQTGGQPTPENAVKAEDAPKMDDAPPSENAGHVGKEGAAAPEHDVSQVLRDTAILEASEYTNWSWPSEPENTARPVQEQKAPETLRTEETSRGESQNPRIVIDQADETEGSSSHIKTKGGIGDTDTDGDAGADATEATDSGVSEVGASTAVENGHTGEIRKRTGQPEAGQGESSQGERPGTPASMHSAGVKGDHGGNWFRAFVRLLFVDLIGGFISRLCGGNRRQT</sequence>